<name>C4JGQ0_UNCRE</name>
<dbReference type="SUPFAM" id="SSF57850">
    <property type="entry name" value="RING/U-box"/>
    <property type="match status" value="1"/>
</dbReference>
<dbReference type="EC" id="2.3.2.31" evidence="2"/>
<dbReference type="Gene3D" id="1.20.120.1750">
    <property type="match status" value="1"/>
</dbReference>
<dbReference type="Proteomes" id="UP000002058">
    <property type="component" value="Unassembled WGS sequence"/>
</dbReference>
<keyword evidence="6" id="KW-0863">Zinc-finger</keyword>
<evidence type="ECO:0000256" key="5">
    <source>
        <dbReference type="ARBA" id="ARBA00022737"/>
    </source>
</evidence>
<feature type="region of interest" description="Disordered" evidence="9">
    <location>
        <begin position="306"/>
        <end position="335"/>
    </location>
</feature>
<dbReference type="GO" id="GO:0008270">
    <property type="term" value="F:zinc ion binding"/>
    <property type="evidence" value="ECO:0007669"/>
    <property type="project" value="UniProtKB-KW"/>
</dbReference>
<keyword evidence="7" id="KW-0833">Ubl conjugation pathway</keyword>
<dbReference type="VEuPathDB" id="FungiDB:UREG_02562"/>
<dbReference type="EMBL" id="CH476615">
    <property type="protein sequence ID" value="EEP77713.1"/>
    <property type="molecule type" value="Genomic_DNA"/>
</dbReference>
<dbReference type="GeneID" id="8441933"/>
<evidence type="ECO:0000256" key="1">
    <source>
        <dbReference type="ARBA" id="ARBA00001798"/>
    </source>
</evidence>
<sequence length="348" mass="40767">MSVSDPQHMPPRCCTNDHIPLKHVDKLFDTKFKNTWNRKYQEYTTKNRLYCPSRGCGEWIKPNQIYLDTGNGPTGGRKYGKCSKCKTKVCVLCNGKMHRARDCPKDEDTKKFNDIAKDAGWKRCYNCSAMVELKEGCNHMTCRCTAEFCIICGAKWKTCECPWFNYTTVHDDDILENMNIPQARREAVPDNEDHRGPIRYQQEMDRRREQEQEDEVLARRLQQVFGFQEEDDDDDSTYDYRPNNGQRALPDRDENSFPPIYDNFYLPSRPSGAHTPPPPDYQTPRSHLLLEDPAVSSRHEISYIPRIRTQTPDSTRRRRRRKQALSHDVPSSPSRVEHWRMGLNLLSR</sequence>
<dbReference type="Pfam" id="PF01485">
    <property type="entry name" value="IBR"/>
    <property type="match status" value="2"/>
</dbReference>
<keyword evidence="12" id="KW-1185">Reference proteome</keyword>
<evidence type="ECO:0000256" key="4">
    <source>
        <dbReference type="ARBA" id="ARBA00022723"/>
    </source>
</evidence>
<keyword evidence="5" id="KW-0677">Repeat</keyword>
<evidence type="ECO:0000256" key="2">
    <source>
        <dbReference type="ARBA" id="ARBA00012251"/>
    </source>
</evidence>
<dbReference type="AlphaFoldDB" id="C4JGQ0"/>
<evidence type="ECO:0000256" key="7">
    <source>
        <dbReference type="ARBA" id="ARBA00022786"/>
    </source>
</evidence>
<evidence type="ECO:0000256" key="3">
    <source>
        <dbReference type="ARBA" id="ARBA00022679"/>
    </source>
</evidence>
<dbReference type="GO" id="GO:0061630">
    <property type="term" value="F:ubiquitin protein ligase activity"/>
    <property type="evidence" value="ECO:0007669"/>
    <property type="project" value="UniProtKB-EC"/>
</dbReference>
<dbReference type="PROSITE" id="PS51873">
    <property type="entry name" value="TRIAD"/>
    <property type="match status" value="1"/>
</dbReference>
<feature type="compositionally biased region" description="Basic and acidic residues" evidence="9">
    <location>
        <begin position="184"/>
        <end position="210"/>
    </location>
</feature>
<dbReference type="STRING" id="336963.C4JGQ0"/>
<dbReference type="eggNOG" id="KOG1812">
    <property type="taxonomic scope" value="Eukaryota"/>
</dbReference>
<feature type="domain" description="RING-type" evidence="10">
    <location>
        <begin position="1"/>
        <end position="170"/>
    </location>
</feature>
<dbReference type="HOGENOM" id="CLU_797391_0_0_1"/>
<reference evidence="12" key="1">
    <citation type="journal article" date="2009" name="Genome Res.">
        <title>Comparative genomic analyses of the human fungal pathogens Coccidioides and their relatives.</title>
        <authorList>
            <person name="Sharpton T.J."/>
            <person name="Stajich J.E."/>
            <person name="Rounsley S.D."/>
            <person name="Gardner M.J."/>
            <person name="Wortman J.R."/>
            <person name="Jordar V.S."/>
            <person name="Maiti R."/>
            <person name="Kodira C.D."/>
            <person name="Neafsey D.E."/>
            <person name="Zeng Q."/>
            <person name="Hung C.-Y."/>
            <person name="McMahan C."/>
            <person name="Muszewska A."/>
            <person name="Grynberg M."/>
            <person name="Mandel M.A."/>
            <person name="Kellner E.M."/>
            <person name="Barker B.M."/>
            <person name="Galgiani J.N."/>
            <person name="Orbach M.J."/>
            <person name="Kirkland T.N."/>
            <person name="Cole G.T."/>
            <person name="Henn M.R."/>
            <person name="Birren B.W."/>
            <person name="Taylor J.W."/>
        </authorList>
    </citation>
    <scope>NUCLEOTIDE SEQUENCE [LARGE SCALE GENOMIC DNA]</scope>
    <source>
        <strain evidence="12">UAMH 1704</strain>
    </source>
</reference>
<evidence type="ECO:0000256" key="8">
    <source>
        <dbReference type="ARBA" id="ARBA00022833"/>
    </source>
</evidence>
<keyword evidence="4" id="KW-0479">Metal-binding</keyword>
<evidence type="ECO:0000313" key="12">
    <source>
        <dbReference type="Proteomes" id="UP000002058"/>
    </source>
</evidence>
<evidence type="ECO:0000256" key="9">
    <source>
        <dbReference type="SAM" id="MobiDB-lite"/>
    </source>
</evidence>
<dbReference type="InterPro" id="IPR044066">
    <property type="entry name" value="TRIAD_supradom"/>
</dbReference>
<feature type="compositionally biased region" description="Acidic residues" evidence="9">
    <location>
        <begin position="228"/>
        <end position="237"/>
    </location>
</feature>
<protein>
    <recommendedName>
        <fullName evidence="2">RBR-type E3 ubiquitin transferase</fullName>
        <ecNumber evidence="2">2.3.2.31</ecNumber>
    </recommendedName>
</protein>
<evidence type="ECO:0000313" key="11">
    <source>
        <dbReference type="EMBL" id="EEP77713.1"/>
    </source>
</evidence>
<dbReference type="KEGG" id="ure:UREG_02562"/>
<proteinExistence type="predicted"/>
<keyword evidence="3" id="KW-0808">Transferase</keyword>
<accession>C4JGQ0</accession>
<keyword evidence="8" id="KW-0862">Zinc</keyword>
<dbReference type="InterPro" id="IPR031127">
    <property type="entry name" value="E3_UB_ligase_RBR"/>
</dbReference>
<gene>
    <name evidence="11" type="ORF">UREG_02562</name>
</gene>
<dbReference type="RefSeq" id="XP_002543046.1">
    <property type="nucleotide sequence ID" value="XM_002543000.1"/>
</dbReference>
<dbReference type="CDD" id="cd22584">
    <property type="entry name" value="Rcat_RBR_unk"/>
    <property type="match status" value="1"/>
</dbReference>
<feature type="region of interest" description="Disordered" evidence="9">
    <location>
        <begin position="184"/>
        <end position="286"/>
    </location>
</feature>
<dbReference type="GO" id="GO:0016567">
    <property type="term" value="P:protein ubiquitination"/>
    <property type="evidence" value="ECO:0007669"/>
    <property type="project" value="InterPro"/>
</dbReference>
<dbReference type="OrthoDB" id="10254945at2759"/>
<organism evidence="11 12">
    <name type="scientific">Uncinocarpus reesii (strain UAMH 1704)</name>
    <dbReference type="NCBI Taxonomy" id="336963"/>
    <lineage>
        <taxon>Eukaryota</taxon>
        <taxon>Fungi</taxon>
        <taxon>Dikarya</taxon>
        <taxon>Ascomycota</taxon>
        <taxon>Pezizomycotina</taxon>
        <taxon>Eurotiomycetes</taxon>
        <taxon>Eurotiomycetidae</taxon>
        <taxon>Onygenales</taxon>
        <taxon>Onygenaceae</taxon>
        <taxon>Uncinocarpus</taxon>
    </lineage>
</organism>
<evidence type="ECO:0000256" key="6">
    <source>
        <dbReference type="ARBA" id="ARBA00022771"/>
    </source>
</evidence>
<dbReference type="CDD" id="cd20335">
    <property type="entry name" value="BRcat_RBR"/>
    <property type="match status" value="1"/>
</dbReference>
<dbReference type="InterPro" id="IPR002867">
    <property type="entry name" value="IBR_dom"/>
</dbReference>
<comment type="catalytic activity">
    <reaction evidence="1">
        <text>[E2 ubiquitin-conjugating enzyme]-S-ubiquitinyl-L-cysteine + [acceptor protein]-L-lysine = [E2 ubiquitin-conjugating enzyme]-L-cysteine + [acceptor protein]-N(6)-ubiquitinyl-L-lysine.</text>
        <dbReference type="EC" id="2.3.2.31"/>
    </reaction>
</comment>
<dbReference type="InParanoid" id="C4JGQ0"/>
<evidence type="ECO:0000259" key="10">
    <source>
        <dbReference type="PROSITE" id="PS51873"/>
    </source>
</evidence>
<dbReference type="PANTHER" id="PTHR11685">
    <property type="entry name" value="RBR FAMILY RING FINGER AND IBR DOMAIN-CONTAINING"/>
    <property type="match status" value="1"/>
</dbReference>